<organism evidence="1 2">
    <name type="scientific">Bosea vaviloviae</name>
    <dbReference type="NCBI Taxonomy" id="1526658"/>
    <lineage>
        <taxon>Bacteria</taxon>
        <taxon>Pseudomonadati</taxon>
        <taxon>Pseudomonadota</taxon>
        <taxon>Alphaproteobacteria</taxon>
        <taxon>Hyphomicrobiales</taxon>
        <taxon>Boseaceae</taxon>
        <taxon>Bosea</taxon>
    </lineage>
</organism>
<evidence type="ECO:0008006" key="3">
    <source>
        <dbReference type="Google" id="ProtNLM"/>
    </source>
</evidence>
<dbReference type="OrthoDB" id="8162793at2"/>
<evidence type="ECO:0000313" key="2">
    <source>
        <dbReference type="Proteomes" id="UP000094969"/>
    </source>
</evidence>
<name>A0A1D7U7L9_9HYPH</name>
<dbReference type="STRING" id="1526658.BHK69_25590"/>
<dbReference type="AlphaFoldDB" id="A0A1D7U7L9"/>
<sequence length="74" mass="7917">MSETKPAFDAARHLDAMAPVLGLTITEEQRPGVLQFLGVAHLMSEILRAAPLDDASFELAPVFRPGRTSDGDPA</sequence>
<gene>
    <name evidence="1" type="ORF">BHK69_25590</name>
</gene>
<dbReference type="Pfam" id="PF13318">
    <property type="entry name" value="AtzG-like"/>
    <property type="match status" value="1"/>
</dbReference>
<dbReference type="EMBL" id="CP017147">
    <property type="protein sequence ID" value="AOO83368.1"/>
    <property type="molecule type" value="Genomic_DNA"/>
</dbReference>
<dbReference type="Proteomes" id="UP000094969">
    <property type="component" value="Chromosome"/>
</dbReference>
<dbReference type="KEGG" id="bvv:BHK69_25590"/>
<protein>
    <recommendedName>
        <fullName evidence="3">DUF4089 domain-containing protein</fullName>
    </recommendedName>
</protein>
<dbReference type="RefSeq" id="WP_069692568.1">
    <property type="nucleotide sequence ID" value="NZ_CP017147.1"/>
</dbReference>
<keyword evidence="2" id="KW-1185">Reference proteome</keyword>
<evidence type="ECO:0000313" key="1">
    <source>
        <dbReference type="EMBL" id="AOO83368.1"/>
    </source>
</evidence>
<reference evidence="1 2" key="1">
    <citation type="journal article" date="2015" name="Antonie Van Leeuwenhoek">
        <title>Bosea vaviloviae sp. nov., a new species of slow-growing rhizobia isolated from nodules of the relict species Vavilovia formosa (Stev.) Fed.</title>
        <authorList>
            <person name="Safronova V.I."/>
            <person name="Kuznetsova I.G."/>
            <person name="Sazanova A.L."/>
            <person name="Kimeklis A.K."/>
            <person name="Belimov A.A."/>
            <person name="Andronov E.E."/>
            <person name="Pinaev A.G."/>
            <person name="Chizhevskaya E.P."/>
            <person name="Pukhaev A.R."/>
            <person name="Popov K.P."/>
            <person name="Willems A."/>
            <person name="Tikhonovich I.A."/>
        </authorList>
    </citation>
    <scope>NUCLEOTIDE SEQUENCE [LARGE SCALE GENOMIC DNA]</scope>
    <source>
        <strain evidence="1 2">Vaf18</strain>
    </source>
</reference>
<proteinExistence type="predicted"/>
<dbReference type="InterPro" id="IPR025148">
    <property type="entry name" value="AtzG-like"/>
</dbReference>
<accession>A0A1D7U7L9</accession>